<sequence length="438" mass="49615">MVLVDEKTTTTTMQLGRQLRARNPDQAVTAVAPTTTKHVFLPGELDNLDPGTLAYECVQAAGHMIKVFQTQQIFASIFSSSLEEEESESVDHEPNQKIEPLPPPVESVANTLQRLQLTEDLNMKSRKNSKTICGSSNETTARRSPSVPLTNQQTFIAANPAAKRVRAQFNLLDSKDGLHSQNEDDKLNKSVDIFSDAEDLLPAPPKNKTSLGRQFSNKITFDFATTSERESIPVQPSKKFIYDPTEKNVLVSEIRRSARLASPHPVSAPAATTVEAKKSIRSQWAQNAPRKRAESVKKRRETCKKFNDEWQQKVSRIKLNRLTAAHIGHPPPRISHRVWDNVGGLKPRRHVNSMMKHQGQFSNVRTLFDSEPGNSYEITRYEDFDEELKHREDKVVPAWVNDKLEIQILLFKQLDATKIKRFPFPSVKQGYRLFNTGR</sequence>
<name>A0A226E3Z3_FOLCA</name>
<gene>
    <name evidence="2" type="ORF">Fcan01_14526</name>
</gene>
<evidence type="ECO:0000313" key="2">
    <source>
        <dbReference type="EMBL" id="OXA51216.1"/>
    </source>
</evidence>
<comment type="caution">
    <text evidence="2">The sequence shown here is derived from an EMBL/GenBank/DDBJ whole genome shotgun (WGS) entry which is preliminary data.</text>
</comment>
<organism evidence="2 3">
    <name type="scientific">Folsomia candida</name>
    <name type="common">Springtail</name>
    <dbReference type="NCBI Taxonomy" id="158441"/>
    <lineage>
        <taxon>Eukaryota</taxon>
        <taxon>Metazoa</taxon>
        <taxon>Ecdysozoa</taxon>
        <taxon>Arthropoda</taxon>
        <taxon>Hexapoda</taxon>
        <taxon>Collembola</taxon>
        <taxon>Entomobryomorpha</taxon>
        <taxon>Isotomoidea</taxon>
        <taxon>Isotomidae</taxon>
        <taxon>Proisotominae</taxon>
        <taxon>Folsomia</taxon>
    </lineage>
</organism>
<accession>A0A226E3Z3</accession>
<dbReference type="Proteomes" id="UP000198287">
    <property type="component" value="Unassembled WGS sequence"/>
</dbReference>
<keyword evidence="3" id="KW-1185">Reference proteome</keyword>
<dbReference type="AlphaFoldDB" id="A0A226E3Z3"/>
<feature type="region of interest" description="Disordered" evidence="1">
    <location>
        <begin position="84"/>
        <end position="104"/>
    </location>
</feature>
<protein>
    <submittedName>
        <fullName evidence="2">Uncharacterized protein</fullName>
    </submittedName>
</protein>
<feature type="region of interest" description="Disordered" evidence="1">
    <location>
        <begin position="126"/>
        <end position="147"/>
    </location>
</feature>
<dbReference type="EMBL" id="LNIX01000008">
    <property type="protein sequence ID" value="OXA51216.1"/>
    <property type="molecule type" value="Genomic_DNA"/>
</dbReference>
<evidence type="ECO:0000313" key="3">
    <source>
        <dbReference type="Proteomes" id="UP000198287"/>
    </source>
</evidence>
<dbReference type="STRING" id="158441.A0A226E3Z3"/>
<evidence type="ECO:0000256" key="1">
    <source>
        <dbReference type="SAM" id="MobiDB-lite"/>
    </source>
</evidence>
<proteinExistence type="predicted"/>
<reference evidence="2 3" key="1">
    <citation type="submission" date="2015-12" db="EMBL/GenBank/DDBJ databases">
        <title>The genome of Folsomia candida.</title>
        <authorList>
            <person name="Faddeeva A."/>
            <person name="Derks M.F."/>
            <person name="Anvar Y."/>
            <person name="Smit S."/>
            <person name="Van Straalen N."/>
            <person name="Roelofs D."/>
        </authorList>
    </citation>
    <scope>NUCLEOTIDE SEQUENCE [LARGE SCALE GENOMIC DNA]</scope>
    <source>
        <strain evidence="2 3">VU population</strain>
        <tissue evidence="2">Whole body</tissue>
    </source>
</reference>
<dbReference type="OrthoDB" id="8297969at2759"/>
<feature type="compositionally biased region" description="Polar residues" evidence="1">
    <location>
        <begin position="130"/>
        <end position="147"/>
    </location>
</feature>